<feature type="transmembrane region" description="Helical" evidence="6">
    <location>
        <begin position="43"/>
        <end position="66"/>
    </location>
</feature>
<keyword evidence="9" id="KW-1185">Reference proteome</keyword>
<comment type="caution">
    <text evidence="8">The sequence shown here is derived from an EMBL/GenBank/DDBJ whole genome shotgun (WGS) entry which is preliminary data.</text>
</comment>
<evidence type="ECO:0000313" key="9">
    <source>
        <dbReference type="Proteomes" id="UP000326939"/>
    </source>
</evidence>
<keyword evidence="4" id="KW-0560">Oxidoreductase</keyword>
<feature type="transmembrane region" description="Helical" evidence="6">
    <location>
        <begin position="275"/>
        <end position="292"/>
    </location>
</feature>
<feature type="transmembrane region" description="Helical" evidence="6">
    <location>
        <begin position="137"/>
        <end position="166"/>
    </location>
</feature>
<keyword evidence="5 6" id="KW-0472">Membrane</keyword>
<dbReference type="Pfam" id="PF01794">
    <property type="entry name" value="Ferric_reduct"/>
    <property type="match status" value="1"/>
</dbReference>
<evidence type="ECO:0000313" key="8">
    <source>
        <dbReference type="EMBL" id="KAB5532041.1"/>
    </source>
</evidence>
<dbReference type="InterPro" id="IPR013121">
    <property type="entry name" value="Fe_red_NAD-bd_6"/>
</dbReference>
<sequence length="762" mass="85434">MSEIADHTAMESGLQIISEWQLGEIRKGNILLQQSLMAAMAKAILLALLKVLMIVIFAGWIALWILKPTTLWTRKWKGAEDSARHTVFDYYGLNFAVFTFPLIALTIIGVVYLNLVTKEPPRSRPARSAPVGFSNPVVVNSFVGILSSMEILAVFLFLLFLAWTYYARISNDFKKLMPIKSLKLDLWQIKYLRVATRFGLLAEVCLAMLLLPILRVLPLFQLIGIQFEASVRYHILLGTSMIFFATIHGASTLFIWGVSHHVQDEMWRWQKKGRIYLAGEIALVTGLVIWITSLPQIRRRRFEIFYYTHHLYIVFLIFFLFHAGDRHFYMVFSGVFLFGLDKLLRILQSRPKCCILSARIYLFPSKAIELTLPKDPRLKYTPTSVIYMKIPSISKFQWHPFSITSSSNSDNHTMSIVVKCNEGWTSSIYDMIKAELDSDTGAKNCMPVSIEGPYGPASLDFLRHDSLLLIAGGAGITPFLSIIKEIASLSSRRYRFATRVQLIYVVKKSQDVCLLNSVSSQLLNQSSTQFSLNLKVYVTQEEGSNATVIGLLNDFSLVRTVNFSTKCSNYAVHGLDSSVLMAAMVALSSIKFLVSLIFFNRIFVPTEMKSSASQKMVVPSENKASKEKTPSSVVDLLLLASFIIALACNTFVAIILRWKRLKKDIPAASPKQGNKAIELAGSVEASTVEDHEIHFGGRPNFQDILSKFSDETGGSDIGVLVCGPESMKESVASLCQLKSQGLNIGAKGKKPYFFFHSLNFTL</sequence>
<dbReference type="InterPro" id="IPR017927">
    <property type="entry name" value="FAD-bd_FR_type"/>
</dbReference>
<organism evidence="8 9">
    <name type="scientific">Salix brachista</name>
    <dbReference type="NCBI Taxonomy" id="2182728"/>
    <lineage>
        <taxon>Eukaryota</taxon>
        <taxon>Viridiplantae</taxon>
        <taxon>Streptophyta</taxon>
        <taxon>Embryophyta</taxon>
        <taxon>Tracheophyta</taxon>
        <taxon>Spermatophyta</taxon>
        <taxon>Magnoliopsida</taxon>
        <taxon>eudicotyledons</taxon>
        <taxon>Gunneridae</taxon>
        <taxon>Pentapetalae</taxon>
        <taxon>rosids</taxon>
        <taxon>fabids</taxon>
        <taxon>Malpighiales</taxon>
        <taxon>Salicaceae</taxon>
        <taxon>Saliceae</taxon>
        <taxon>Salix</taxon>
    </lineage>
</organism>
<protein>
    <recommendedName>
        <fullName evidence="7">FAD-binding FR-type domain-containing protein</fullName>
    </recommendedName>
</protein>
<dbReference type="PANTHER" id="PTHR11972">
    <property type="entry name" value="NADPH OXIDASE"/>
    <property type="match status" value="1"/>
</dbReference>
<feature type="domain" description="FAD-binding FR-type" evidence="7">
    <location>
        <begin position="349"/>
        <end position="460"/>
    </location>
</feature>
<name>A0A5N5KNX1_9ROSI</name>
<gene>
    <name evidence="8" type="ORF">DKX38_018711</name>
</gene>
<proteinExistence type="predicted"/>
<evidence type="ECO:0000256" key="3">
    <source>
        <dbReference type="ARBA" id="ARBA00022989"/>
    </source>
</evidence>
<dbReference type="EMBL" id="VDCV01000012">
    <property type="protein sequence ID" value="KAB5532041.1"/>
    <property type="molecule type" value="Genomic_DNA"/>
</dbReference>
<dbReference type="InterPro" id="IPR013130">
    <property type="entry name" value="Fe3_Rdtase_TM_dom"/>
</dbReference>
<dbReference type="GO" id="GO:0005886">
    <property type="term" value="C:plasma membrane"/>
    <property type="evidence" value="ECO:0007669"/>
    <property type="project" value="TreeGrafter"/>
</dbReference>
<evidence type="ECO:0000256" key="4">
    <source>
        <dbReference type="ARBA" id="ARBA00023002"/>
    </source>
</evidence>
<feature type="transmembrane region" description="Helical" evidence="6">
    <location>
        <begin position="95"/>
        <end position="116"/>
    </location>
</feature>
<dbReference type="Pfam" id="PF08022">
    <property type="entry name" value="FAD_binding_8"/>
    <property type="match status" value="1"/>
</dbReference>
<comment type="subcellular location">
    <subcellularLocation>
        <location evidence="1">Membrane</location>
        <topology evidence="1">Multi-pass membrane protein</topology>
    </subcellularLocation>
</comment>
<dbReference type="InterPro" id="IPR039261">
    <property type="entry name" value="FNR_nucleotide-bd"/>
</dbReference>
<dbReference type="SUPFAM" id="SSF63380">
    <property type="entry name" value="Riboflavin synthase domain-like"/>
    <property type="match status" value="1"/>
</dbReference>
<dbReference type="PANTHER" id="PTHR11972:SF155">
    <property type="entry name" value="FERRIC REDUCTION OXIDASE 8, MITOCHONDRIAL"/>
    <property type="match status" value="1"/>
</dbReference>
<evidence type="ECO:0000256" key="5">
    <source>
        <dbReference type="ARBA" id="ARBA00023136"/>
    </source>
</evidence>
<dbReference type="AlphaFoldDB" id="A0A5N5KNX1"/>
<reference evidence="9" key="1">
    <citation type="journal article" date="2019" name="Gigascience">
        <title>De novo genome assembly of the endangered Acer yangbiense, a plant species with extremely small populations endemic to Yunnan Province, China.</title>
        <authorList>
            <person name="Yang J."/>
            <person name="Wariss H.M."/>
            <person name="Tao L."/>
            <person name="Zhang R."/>
            <person name="Yun Q."/>
            <person name="Hollingsworth P."/>
            <person name="Dao Z."/>
            <person name="Luo G."/>
            <person name="Guo H."/>
            <person name="Ma Y."/>
            <person name="Sun W."/>
        </authorList>
    </citation>
    <scope>NUCLEOTIDE SEQUENCE [LARGE SCALE GENOMIC DNA]</scope>
    <source>
        <strain evidence="9">cv. br00</strain>
    </source>
</reference>
<feature type="transmembrane region" description="Helical" evidence="6">
    <location>
        <begin position="235"/>
        <end position="255"/>
    </location>
</feature>
<dbReference type="GO" id="GO:0000293">
    <property type="term" value="F:ferric-chelate reductase activity"/>
    <property type="evidence" value="ECO:0007669"/>
    <property type="project" value="TreeGrafter"/>
</dbReference>
<dbReference type="Pfam" id="PF08030">
    <property type="entry name" value="NAD_binding_6"/>
    <property type="match status" value="1"/>
</dbReference>
<dbReference type="Proteomes" id="UP000326939">
    <property type="component" value="Chromosome 12"/>
</dbReference>
<dbReference type="SFLD" id="SFLDS00052">
    <property type="entry name" value="Ferric_Reductase_Domain"/>
    <property type="match status" value="1"/>
</dbReference>
<dbReference type="CDD" id="cd06186">
    <property type="entry name" value="NOX_Duox_like_FAD_NADP"/>
    <property type="match status" value="1"/>
</dbReference>
<dbReference type="InterPro" id="IPR050369">
    <property type="entry name" value="RBOH/FRE"/>
</dbReference>
<dbReference type="InterPro" id="IPR017938">
    <property type="entry name" value="Riboflavin_synthase-like_b-brl"/>
</dbReference>
<keyword evidence="3 6" id="KW-1133">Transmembrane helix</keyword>
<evidence type="ECO:0000256" key="2">
    <source>
        <dbReference type="ARBA" id="ARBA00022692"/>
    </source>
</evidence>
<feature type="transmembrane region" description="Helical" evidence="6">
    <location>
        <begin position="579"/>
        <end position="599"/>
    </location>
</feature>
<evidence type="ECO:0000256" key="6">
    <source>
        <dbReference type="SAM" id="Phobius"/>
    </source>
</evidence>
<dbReference type="InterPro" id="IPR013112">
    <property type="entry name" value="FAD-bd_8"/>
</dbReference>
<keyword evidence="2 6" id="KW-0812">Transmembrane</keyword>
<dbReference type="PROSITE" id="PS51384">
    <property type="entry name" value="FAD_FR"/>
    <property type="match status" value="1"/>
</dbReference>
<feature type="transmembrane region" description="Helical" evidence="6">
    <location>
        <begin position="194"/>
        <end position="214"/>
    </location>
</feature>
<dbReference type="FunFam" id="3.40.50.80:FF:000073">
    <property type="entry name" value="ferric reduction oxidase 8, mitochondrial"/>
    <property type="match status" value="1"/>
</dbReference>
<feature type="transmembrane region" description="Helical" evidence="6">
    <location>
        <begin position="636"/>
        <end position="656"/>
    </location>
</feature>
<evidence type="ECO:0000259" key="7">
    <source>
        <dbReference type="PROSITE" id="PS51384"/>
    </source>
</evidence>
<accession>A0A5N5KNX1</accession>
<dbReference type="SFLD" id="SFLDG01168">
    <property type="entry name" value="Ferric_reductase_subgroup_(FRE"/>
    <property type="match status" value="1"/>
</dbReference>
<dbReference type="SUPFAM" id="SSF52343">
    <property type="entry name" value="Ferredoxin reductase-like, C-terminal NADP-linked domain"/>
    <property type="match status" value="1"/>
</dbReference>
<feature type="transmembrane region" description="Helical" evidence="6">
    <location>
        <begin position="304"/>
        <end position="321"/>
    </location>
</feature>
<evidence type="ECO:0000256" key="1">
    <source>
        <dbReference type="ARBA" id="ARBA00004141"/>
    </source>
</evidence>
<dbReference type="Gene3D" id="3.40.50.80">
    <property type="entry name" value="Nucleotide-binding domain of ferredoxin-NADP reductase (FNR) module"/>
    <property type="match status" value="2"/>
</dbReference>